<organism evidence="9 10">
    <name type="scientific">Pararcticibacter amylolyticus</name>
    <dbReference type="NCBI Taxonomy" id="2173175"/>
    <lineage>
        <taxon>Bacteria</taxon>
        <taxon>Pseudomonadati</taxon>
        <taxon>Bacteroidota</taxon>
        <taxon>Sphingobacteriia</taxon>
        <taxon>Sphingobacteriales</taxon>
        <taxon>Sphingobacteriaceae</taxon>
        <taxon>Pararcticibacter</taxon>
    </lineage>
</organism>
<evidence type="ECO:0000256" key="5">
    <source>
        <dbReference type="ARBA" id="ARBA00023004"/>
    </source>
</evidence>
<dbReference type="InterPro" id="IPR051811">
    <property type="entry name" value="Cytochrome_c550/c551-like"/>
</dbReference>
<reference evidence="9 10" key="1">
    <citation type="submission" date="2018-04" db="EMBL/GenBank/DDBJ databases">
        <title>Pedobacter chongqingensis sp. nov., isolated from a rottenly hemp rope.</title>
        <authorList>
            <person name="Cai Y."/>
        </authorList>
    </citation>
    <scope>NUCLEOTIDE SEQUENCE [LARGE SCALE GENOMIC DNA]</scope>
    <source>
        <strain evidence="9 10">FJ4-8</strain>
    </source>
</reference>
<evidence type="ECO:0000256" key="1">
    <source>
        <dbReference type="ARBA" id="ARBA00022448"/>
    </source>
</evidence>
<dbReference type="InterPro" id="IPR036909">
    <property type="entry name" value="Cyt_c-like_dom_sf"/>
</dbReference>
<evidence type="ECO:0000313" key="10">
    <source>
        <dbReference type="Proteomes" id="UP000245647"/>
    </source>
</evidence>
<keyword evidence="1" id="KW-0813">Transport</keyword>
<evidence type="ECO:0000256" key="7">
    <source>
        <dbReference type="SAM" id="Phobius"/>
    </source>
</evidence>
<protein>
    <submittedName>
        <fullName evidence="9">Nitric-oxide reductase</fullName>
    </submittedName>
</protein>
<dbReference type="PANTHER" id="PTHR37823">
    <property type="entry name" value="CYTOCHROME C-553-LIKE"/>
    <property type="match status" value="1"/>
</dbReference>
<keyword evidence="2 6" id="KW-0349">Heme</keyword>
<dbReference type="InterPro" id="IPR009056">
    <property type="entry name" value="Cyt_c-like_dom"/>
</dbReference>
<evidence type="ECO:0000256" key="4">
    <source>
        <dbReference type="ARBA" id="ARBA00022982"/>
    </source>
</evidence>
<keyword evidence="5 6" id="KW-0408">Iron</keyword>
<dbReference type="PANTHER" id="PTHR37823:SF1">
    <property type="entry name" value="CYTOCHROME C-553-LIKE"/>
    <property type="match status" value="1"/>
</dbReference>
<dbReference type="Proteomes" id="UP000245647">
    <property type="component" value="Unassembled WGS sequence"/>
</dbReference>
<gene>
    <name evidence="9" type="ORF">DDR33_12060</name>
</gene>
<sequence length="133" mass="15112">MITRIWIVLFVLFAAYSVAVYIYSDGQHRESLPSASVNRGWQAWQKNNCHTCHQLYGLGGYMGPDLTNAASDPRKGREYMRAFIKYGTNSMPSFQLSDKEINDILSFLSWVDKSGKNIVSPANVHWTGNYLIN</sequence>
<keyword evidence="7" id="KW-1133">Transmembrane helix</keyword>
<keyword evidence="4" id="KW-0249">Electron transport</keyword>
<dbReference type="AlphaFoldDB" id="A0A2U2PGJ6"/>
<evidence type="ECO:0000313" key="9">
    <source>
        <dbReference type="EMBL" id="PWG80480.1"/>
    </source>
</evidence>
<dbReference type="OrthoDB" id="9809720at2"/>
<dbReference type="GO" id="GO:0046872">
    <property type="term" value="F:metal ion binding"/>
    <property type="evidence" value="ECO:0007669"/>
    <property type="project" value="UniProtKB-KW"/>
</dbReference>
<keyword evidence="3 6" id="KW-0479">Metal-binding</keyword>
<proteinExistence type="predicted"/>
<feature type="domain" description="Cytochrome c" evidence="8">
    <location>
        <begin position="35"/>
        <end position="112"/>
    </location>
</feature>
<dbReference type="Pfam" id="PF13442">
    <property type="entry name" value="Cytochrome_CBB3"/>
    <property type="match status" value="1"/>
</dbReference>
<keyword evidence="7" id="KW-0812">Transmembrane</keyword>
<evidence type="ECO:0000256" key="3">
    <source>
        <dbReference type="ARBA" id="ARBA00022723"/>
    </source>
</evidence>
<dbReference type="SUPFAM" id="SSF46626">
    <property type="entry name" value="Cytochrome c"/>
    <property type="match status" value="1"/>
</dbReference>
<evidence type="ECO:0000256" key="6">
    <source>
        <dbReference type="PROSITE-ProRule" id="PRU00433"/>
    </source>
</evidence>
<dbReference type="GO" id="GO:0020037">
    <property type="term" value="F:heme binding"/>
    <property type="evidence" value="ECO:0007669"/>
    <property type="project" value="InterPro"/>
</dbReference>
<accession>A0A2U2PGJ6</accession>
<keyword evidence="7" id="KW-0472">Membrane</keyword>
<evidence type="ECO:0000256" key="2">
    <source>
        <dbReference type="ARBA" id="ARBA00022617"/>
    </source>
</evidence>
<dbReference type="PROSITE" id="PS51007">
    <property type="entry name" value="CYTC"/>
    <property type="match status" value="1"/>
</dbReference>
<keyword evidence="10" id="KW-1185">Reference proteome</keyword>
<comment type="caution">
    <text evidence="9">The sequence shown here is derived from an EMBL/GenBank/DDBJ whole genome shotgun (WGS) entry which is preliminary data.</text>
</comment>
<feature type="transmembrane region" description="Helical" evidence="7">
    <location>
        <begin position="6"/>
        <end position="24"/>
    </location>
</feature>
<name>A0A2U2PGJ6_9SPHI</name>
<dbReference type="GO" id="GO:0009055">
    <property type="term" value="F:electron transfer activity"/>
    <property type="evidence" value="ECO:0007669"/>
    <property type="project" value="InterPro"/>
</dbReference>
<dbReference type="Gene3D" id="1.10.760.10">
    <property type="entry name" value="Cytochrome c-like domain"/>
    <property type="match status" value="1"/>
</dbReference>
<evidence type="ECO:0000259" key="8">
    <source>
        <dbReference type="PROSITE" id="PS51007"/>
    </source>
</evidence>
<dbReference type="EMBL" id="QEAS01000009">
    <property type="protein sequence ID" value="PWG80480.1"/>
    <property type="molecule type" value="Genomic_DNA"/>
</dbReference>